<evidence type="ECO:0000313" key="3">
    <source>
        <dbReference type="EMBL" id="OJG46037.1"/>
    </source>
</evidence>
<sequence length="288" mass="32345">MGGHFFNLYYEKIEGIVKMIVLCLIVILIASIIYCRYQTYRLVEKHFLVEKNTQLSIKKGESSTYTIAQISDSHFSPFYQPERFTKIVTQLNQAQPEIVLFTGDLIENYNYWQTHDCTAISRQLAKIQASVGKFAILGNHDYRSDGAAVVKKMLLDGGFTLLENQSILVDGISLTGIDDAQEGTPDYAVKTLPASFSLLMIHEPDQVKNIADISSFDLILAGHSHGGQIRFPFFPYKNYGSKIYDKGIYPLTITTSLVVNTGLGTTGPPLRFRVPPEILYFHIEKGSE</sequence>
<dbReference type="Proteomes" id="UP000182077">
    <property type="component" value="Unassembled WGS sequence"/>
</dbReference>
<dbReference type="EMBL" id="JXKQ01000004">
    <property type="protein sequence ID" value="OJG46037.1"/>
    <property type="molecule type" value="Genomic_DNA"/>
</dbReference>
<dbReference type="PANTHER" id="PTHR31302:SF25">
    <property type="entry name" value="PHOSPHOESTERASE"/>
    <property type="match status" value="1"/>
</dbReference>
<dbReference type="GO" id="GO:0008758">
    <property type="term" value="F:UDP-2,3-diacylglucosamine hydrolase activity"/>
    <property type="evidence" value="ECO:0007669"/>
    <property type="project" value="TreeGrafter"/>
</dbReference>
<dbReference type="InterPro" id="IPR004843">
    <property type="entry name" value="Calcineurin-like_PHP"/>
</dbReference>
<keyword evidence="1" id="KW-0812">Transmembrane</keyword>
<feature type="domain" description="Calcineurin-like phosphoesterase" evidence="2">
    <location>
        <begin position="66"/>
        <end position="226"/>
    </location>
</feature>
<dbReference type="GO" id="GO:0009245">
    <property type="term" value="P:lipid A biosynthetic process"/>
    <property type="evidence" value="ECO:0007669"/>
    <property type="project" value="TreeGrafter"/>
</dbReference>
<dbReference type="SUPFAM" id="SSF56300">
    <property type="entry name" value="Metallo-dependent phosphatases"/>
    <property type="match status" value="1"/>
</dbReference>
<dbReference type="CDD" id="cd07385">
    <property type="entry name" value="MPP_YkuE_C"/>
    <property type="match status" value="1"/>
</dbReference>
<comment type="caution">
    <text evidence="3">The sequence shown here is derived from an EMBL/GenBank/DDBJ whole genome shotgun (WGS) entry which is preliminary data.</text>
</comment>
<evidence type="ECO:0000313" key="4">
    <source>
        <dbReference type="Proteomes" id="UP000182077"/>
    </source>
</evidence>
<dbReference type="STRING" id="249189.RV04_GL001803"/>
<keyword evidence="1" id="KW-1133">Transmembrane helix</keyword>
<dbReference type="InterPro" id="IPR051158">
    <property type="entry name" value="Metallophosphoesterase_sf"/>
</dbReference>
<dbReference type="Pfam" id="PF00149">
    <property type="entry name" value="Metallophos"/>
    <property type="match status" value="1"/>
</dbReference>
<organism evidence="3 4">
    <name type="scientific">Enterococcus hermanniensis</name>
    <dbReference type="NCBI Taxonomy" id="249189"/>
    <lineage>
        <taxon>Bacteria</taxon>
        <taxon>Bacillati</taxon>
        <taxon>Bacillota</taxon>
        <taxon>Bacilli</taxon>
        <taxon>Lactobacillales</taxon>
        <taxon>Enterococcaceae</taxon>
        <taxon>Enterococcus</taxon>
    </lineage>
</organism>
<keyword evidence="4" id="KW-1185">Reference proteome</keyword>
<protein>
    <recommendedName>
        <fullName evidence="2">Calcineurin-like phosphoesterase domain-containing protein</fullName>
    </recommendedName>
</protein>
<keyword evidence="1" id="KW-0472">Membrane</keyword>
<feature type="transmembrane region" description="Helical" evidence="1">
    <location>
        <begin position="15"/>
        <end position="35"/>
    </location>
</feature>
<dbReference type="Gene3D" id="3.60.21.10">
    <property type="match status" value="1"/>
</dbReference>
<dbReference type="AlphaFoldDB" id="A0A1L8TP31"/>
<evidence type="ECO:0000259" key="2">
    <source>
        <dbReference type="Pfam" id="PF00149"/>
    </source>
</evidence>
<dbReference type="GO" id="GO:0016020">
    <property type="term" value="C:membrane"/>
    <property type="evidence" value="ECO:0007669"/>
    <property type="project" value="GOC"/>
</dbReference>
<proteinExistence type="predicted"/>
<name>A0A1L8TP31_9ENTE</name>
<dbReference type="PANTHER" id="PTHR31302">
    <property type="entry name" value="TRANSMEMBRANE PROTEIN WITH METALLOPHOSPHOESTERASE DOMAIN-RELATED"/>
    <property type="match status" value="1"/>
</dbReference>
<dbReference type="InterPro" id="IPR029052">
    <property type="entry name" value="Metallo-depent_PP-like"/>
</dbReference>
<gene>
    <name evidence="3" type="ORF">RV04_GL001803</name>
</gene>
<accession>A0A1L8TP31</accession>
<evidence type="ECO:0000256" key="1">
    <source>
        <dbReference type="SAM" id="Phobius"/>
    </source>
</evidence>
<reference evidence="3 4" key="1">
    <citation type="submission" date="2014-12" db="EMBL/GenBank/DDBJ databases">
        <title>Draft genome sequences of 29 type strains of Enterococci.</title>
        <authorList>
            <person name="Zhong Z."/>
            <person name="Sun Z."/>
            <person name="Liu W."/>
            <person name="Zhang W."/>
            <person name="Zhang H."/>
        </authorList>
    </citation>
    <scope>NUCLEOTIDE SEQUENCE [LARGE SCALE GENOMIC DNA]</scope>
    <source>
        <strain evidence="3 4">DSM 17122</strain>
    </source>
</reference>